<feature type="region of interest" description="Disordered" evidence="1">
    <location>
        <begin position="23"/>
        <end position="72"/>
    </location>
</feature>
<protein>
    <recommendedName>
        <fullName evidence="5">Alpha/beta hydrolase</fullName>
    </recommendedName>
</protein>
<evidence type="ECO:0008006" key="5">
    <source>
        <dbReference type="Google" id="ProtNLM"/>
    </source>
</evidence>
<dbReference type="Proteomes" id="UP000295621">
    <property type="component" value="Unassembled WGS sequence"/>
</dbReference>
<dbReference type="PROSITE" id="PS51257">
    <property type="entry name" value="PROKAR_LIPOPROTEIN"/>
    <property type="match status" value="1"/>
</dbReference>
<evidence type="ECO:0000313" key="3">
    <source>
        <dbReference type="EMBL" id="TDC53570.1"/>
    </source>
</evidence>
<dbReference type="InterPro" id="IPR029058">
    <property type="entry name" value="AB_hydrolase_fold"/>
</dbReference>
<feature type="compositionally biased region" description="Low complexity" evidence="1">
    <location>
        <begin position="23"/>
        <end position="43"/>
    </location>
</feature>
<keyword evidence="4" id="KW-1185">Reference proteome</keyword>
<dbReference type="AlphaFoldDB" id="A0A4R4RU80"/>
<organism evidence="3 4">
    <name type="scientific">Jiangella ureilytica</name>
    <dbReference type="NCBI Taxonomy" id="2530374"/>
    <lineage>
        <taxon>Bacteria</taxon>
        <taxon>Bacillati</taxon>
        <taxon>Actinomycetota</taxon>
        <taxon>Actinomycetes</taxon>
        <taxon>Jiangellales</taxon>
        <taxon>Jiangellaceae</taxon>
        <taxon>Jiangella</taxon>
    </lineage>
</organism>
<comment type="caution">
    <text evidence="3">The sequence shown here is derived from an EMBL/GenBank/DDBJ whole genome shotgun (WGS) entry which is preliminary data.</text>
</comment>
<evidence type="ECO:0000256" key="1">
    <source>
        <dbReference type="SAM" id="MobiDB-lite"/>
    </source>
</evidence>
<dbReference type="Gene3D" id="3.40.50.1820">
    <property type="entry name" value="alpha/beta hydrolase"/>
    <property type="match status" value="1"/>
</dbReference>
<feature type="signal peptide" evidence="2">
    <location>
        <begin position="1"/>
        <end position="20"/>
    </location>
</feature>
<proteinExistence type="predicted"/>
<gene>
    <name evidence="3" type="ORF">E1212_05185</name>
</gene>
<feature type="chain" id="PRO_5020962484" description="Alpha/beta hydrolase" evidence="2">
    <location>
        <begin position="21"/>
        <end position="263"/>
    </location>
</feature>
<sequence length="263" mass="27202">MSRMPRTAALAFLLALGLTACSSSTGDDGGSSPSAGVPSAAPSETATKPSGPYQDIEFTGGDGEPRQGRLYGPEDAPVVVVLSHMGSDGDSQDDWAATAQALAERGHRVITYQRLRPRYQVWQDVIGAARYARENGAEKVVLAGASLGAMASLHVALERSVPIDGVVWVAGLLGANGMRFDQAGVDGVSCPVLLATGDGDSYGATEDTRQLHAWLPGSELLVLPSPRHGTDILAEGGAPAEQLETAVLDFVDGVATAETFTPC</sequence>
<dbReference type="Pfam" id="PF06821">
    <property type="entry name" value="Ser_hydrolase"/>
    <property type="match status" value="1"/>
</dbReference>
<keyword evidence="2" id="KW-0732">Signal</keyword>
<reference evidence="3 4" key="1">
    <citation type="submission" date="2019-02" db="EMBL/GenBank/DDBJ databases">
        <title>Draft genome sequences of novel Actinobacteria.</title>
        <authorList>
            <person name="Sahin N."/>
            <person name="Ay H."/>
            <person name="Saygin H."/>
        </authorList>
    </citation>
    <scope>NUCLEOTIDE SEQUENCE [LARGE SCALE GENOMIC DNA]</scope>
    <source>
        <strain evidence="3 4">KC603</strain>
    </source>
</reference>
<evidence type="ECO:0000313" key="4">
    <source>
        <dbReference type="Proteomes" id="UP000295621"/>
    </source>
</evidence>
<dbReference type="SUPFAM" id="SSF53474">
    <property type="entry name" value="alpha/beta-Hydrolases"/>
    <property type="match status" value="1"/>
</dbReference>
<dbReference type="OrthoDB" id="5178285at2"/>
<dbReference type="InterPro" id="IPR010662">
    <property type="entry name" value="RBBP9/YdeN"/>
</dbReference>
<evidence type="ECO:0000256" key="2">
    <source>
        <dbReference type="SAM" id="SignalP"/>
    </source>
</evidence>
<name>A0A4R4RU80_9ACTN</name>
<accession>A0A4R4RU80</accession>
<dbReference type="EMBL" id="SMKL01000008">
    <property type="protein sequence ID" value="TDC53570.1"/>
    <property type="molecule type" value="Genomic_DNA"/>
</dbReference>